<keyword evidence="3" id="KW-1185">Reference proteome</keyword>
<dbReference type="Proteomes" id="UP000198565">
    <property type="component" value="Unassembled WGS sequence"/>
</dbReference>
<gene>
    <name evidence="2" type="ORF">SAMN04487943_102495</name>
</gene>
<sequence length="535" mass="62640">MNEINCLTKRFLINSNRLNYPLNQIANELSERLYNNKGVSLEPMNENDDEVTDLILNNYKHLLSDMRKELKYTFIEFSKDKLEFEHSSIKLFFDHGTHEEKEKHHKNSFRISEKPDLSMIKKENFHNKYGVITNIYRDMNSRDISVVGAEFNVERNTVFSYGREKDFEAAEVSALLELLERITTYNIKKEVVESSLDSGGSAFVDPSGMLHYNYDLCSIHRFEKTKSYKWLKCMDVKKAKEVYLPLQFFDLQAEADKRFVLETSNGVALGTSQEEARLYALLELIERDAFLLFWYRQIQLRKICCDSIPNELQDMIYNYETPQTKIHLFDMTIEIQIPTILCLITSKDTNLATYISTATHINPNIAIKNALDEAIIGHAIYNQNPNIGKRSYSDYTDVKEMFDHIDLASSTDTIKSYEFLTQQEQYYCIEELYRDYREEYGNFETIGSVLKYVEQQKMKNHETIYFADLSNEMIKEYGLFSTKAIVPSMLTMTFGYTYSRINMPRLKAGIDHSLEYKDKATIEEGCFYDKPHSFP</sequence>
<dbReference type="AlphaFoldDB" id="A0A1I4J7U6"/>
<name>A0A1I4J7U6_9BACI</name>
<protein>
    <submittedName>
        <fullName evidence="2">Ribosomal protein S12 methylthiotransferase accessory factor</fullName>
    </submittedName>
</protein>
<reference evidence="3" key="1">
    <citation type="submission" date="2016-10" db="EMBL/GenBank/DDBJ databases">
        <authorList>
            <person name="Varghese N."/>
            <person name="Submissions S."/>
        </authorList>
    </citation>
    <scope>NUCLEOTIDE SEQUENCE [LARGE SCALE GENOMIC DNA]</scope>
    <source>
        <strain evidence="3">CGMCC 1.4250</strain>
    </source>
</reference>
<dbReference type="Pfam" id="PF02624">
    <property type="entry name" value="YcaO"/>
    <property type="match status" value="1"/>
</dbReference>
<dbReference type="Gene3D" id="3.30.1330.230">
    <property type="match status" value="1"/>
</dbReference>
<organism evidence="2 3">
    <name type="scientific">Gracilibacillus orientalis</name>
    <dbReference type="NCBI Taxonomy" id="334253"/>
    <lineage>
        <taxon>Bacteria</taxon>
        <taxon>Bacillati</taxon>
        <taxon>Bacillota</taxon>
        <taxon>Bacilli</taxon>
        <taxon>Bacillales</taxon>
        <taxon>Bacillaceae</taxon>
        <taxon>Gracilibacillus</taxon>
    </lineage>
</organism>
<dbReference type="EMBL" id="FOTR01000002">
    <property type="protein sequence ID" value="SFL62243.1"/>
    <property type="molecule type" value="Genomic_DNA"/>
</dbReference>
<dbReference type="PANTHER" id="PTHR37809:SF1">
    <property type="entry name" value="RIBOSOMAL PROTEIN S12 METHYLTHIOTRANSFERASE ACCESSORY FACTOR YCAO"/>
    <property type="match status" value="1"/>
</dbReference>
<proteinExistence type="predicted"/>
<feature type="domain" description="YcaO" evidence="1">
    <location>
        <begin position="162"/>
        <end position="535"/>
    </location>
</feature>
<dbReference type="GO" id="GO:0005840">
    <property type="term" value="C:ribosome"/>
    <property type="evidence" value="ECO:0007669"/>
    <property type="project" value="UniProtKB-KW"/>
</dbReference>
<evidence type="ECO:0000259" key="1">
    <source>
        <dbReference type="PROSITE" id="PS51664"/>
    </source>
</evidence>
<dbReference type="PANTHER" id="PTHR37809">
    <property type="entry name" value="RIBOSOMAL PROTEIN S12 METHYLTHIOTRANSFERASE ACCESSORY FACTOR YCAO"/>
    <property type="match status" value="1"/>
</dbReference>
<evidence type="ECO:0000313" key="3">
    <source>
        <dbReference type="Proteomes" id="UP000198565"/>
    </source>
</evidence>
<evidence type="ECO:0000313" key="2">
    <source>
        <dbReference type="EMBL" id="SFL62243.1"/>
    </source>
</evidence>
<dbReference type="InterPro" id="IPR003776">
    <property type="entry name" value="YcaO-like_dom"/>
</dbReference>
<dbReference type="GO" id="GO:0016740">
    <property type="term" value="F:transferase activity"/>
    <property type="evidence" value="ECO:0007669"/>
    <property type="project" value="UniProtKB-KW"/>
</dbReference>
<keyword evidence="2" id="KW-0808">Transferase</keyword>
<dbReference type="RefSeq" id="WP_175495342.1">
    <property type="nucleotide sequence ID" value="NZ_FOTR01000002.1"/>
</dbReference>
<keyword evidence="2" id="KW-0689">Ribosomal protein</keyword>
<keyword evidence="2" id="KW-0687">Ribonucleoprotein</keyword>
<dbReference type="PROSITE" id="PS51664">
    <property type="entry name" value="YCAO"/>
    <property type="match status" value="1"/>
</dbReference>
<accession>A0A1I4J7U6</accession>
<dbReference type="STRING" id="334253.SAMN04487943_102495"/>